<dbReference type="EMBL" id="MPUH01000141">
    <property type="protein sequence ID" value="OMJ88812.1"/>
    <property type="molecule type" value="Genomic_DNA"/>
</dbReference>
<proteinExistence type="predicted"/>
<name>A0A1R2CIF3_9CILI</name>
<sequence>MLQELDLNTVSPLEDWLIDMKSELALKLKHQERLYNFDFDKSCQGHSLESKILWKKEDKNPIVVGRIKSNQEFRIVDIKDFQIPKLKLKPAYEFQDEKCR</sequence>
<organism evidence="1 2">
    <name type="scientific">Stentor coeruleus</name>
    <dbReference type="NCBI Taxonomy" id="5963"/>
    <lineage>
        <taxon>Eukaryota</taxon>
        <taxon>Sar</taxon>
        <taxon>Alveolata</taxon>
        <taxon>Ciliophora</taxon>
        <taxon>Postciliodesmatophora</taxon>
        <taxon>Heterotrichea</taxon>
        <taxon>Heterotrichida</taxon>
        <taxon>Stentoridae</taxon>
        <taxon>Stentor</taxon>
    </lineage>
</organism>
<evidence type="ECO:0000313" key="1">
    <source>
        <dbReference type="EMBL" id="OMJ88812.1"/>
    </source>
</evidence>
<accession>A0A1R2CIF3</accession>
<gene>
    <name evidence="1" type="ORF">SteCoe_9201</name>
</gene>
<keyword evidence="2" id="KW-1185">Reference proteome</keyword>
<dbReference type="AlphaFoldDB" id="A0A1R2CIF3"/>
<reference evidence="1 2" key="1">
    <citation type="submission" date="2016-11" db="EMBL/GenBank/DDBJ databases">
        <title>The macronuclear genome of Stentor coeruleus: a giant cell with tiny introns.</title>
        <authorList>
            <person name="Slabodnick M."/>
            <person name="Ruby J.G."/>
            <person name="Reiff S.B."/>
            <person name="Swart E.C."/>
            <person name="Gosai S."/>
            <person name="Prabakaran S."/>
            <person name="Witkowska E."/>
            <person name="Larue G.E."/>
            <person name="Fisher S."/>
            <person name="Freeman R.M."/>
            <person name="Gunawardena J."/>
            <person name="Chu W."/>
            <person name="Stover N.A."/>
            <person name="Gregory B.D."/>
            <person name="Nowacki M."/>
            <person name="Derisi J."/>
            <person name="Roy S.W."/>
            <person name="Marshall W.F."/>
            <person name="Sood P."/>
        </authorList>
    </citation>
    <scope>NUCLEOTIDE SEQUENCE [LARGE SCALE GENOMIC DNA]</scope>
    <source>
        <strain evidence="1">WM001</strain>
    </source>
</reference>
<comment type="caution">
    <text evidence="1">The sequence shown here is derived from an EMBL/GenBank/DDBJ whole genome shotgun (WGS) entry which is preliminary data.</text>
</comment>
<protein>
    <submittedName>
        <fullName evidence="1">Uncharacterized protein</fullName>
    </submittedName>
</protein>
<dbReference type="Proteomes" id="UP000187209">
    <property type="component" value="Unassembled WGS sequence"/>
</dbReference>
<evidence type="ECO:0000313" key="2">
    <source>
        <dbReference type="Proteomes" id="UP000187209"/>
    </source>
</evidence>